<dbReference type="EnsemblMetazoa" id="XM_030999839">
    <property type="protein sequence ID" value="XP_030855699"/>
    <property type="gene ID" value="LOC115929796"/>
</dbReference>
<dbReference type="GeneID" id="115929796"/>
<reference evidence="2" key="2">
    <citation type="submission" date="2021-01" db="UniProtKB">
        <authorList>
            <consortium name="EnsemblMetazoa"/>
        </authorList>
    </citation>
    <scope>IDENTIFICATION</scope>
</reference>
<dbReference type="KEGG" id="spu:115929796"/>
<dbReference type="AlphaFoldDB" id="A0A7M7PWV2"/>
<name>A0A7M7PWV2_STRPU</name>
<sequence>MQTRSTSNQRLENEFQREWLFAGWRGGAYRACESSKAFEICESNVLGQQQHKYINRGSGSGQPLPVQIQNWRLSQSMATDGGRHAEEGVEGGLLSSERPNPHP</sequence>
<organism evidence="2 3">
    <name type="scientific">Strongylocentrotus purpuratus</name>
    <name type="common">Purple sea urchin</name>
    <dbReference type="NCBI Taxonomy" id="7668"/>
    <lineage>
        <taxon>Eukaryota</taxon>
        <taxon>Metazoa</taxon>
        <taxon>Echinodermata</taxon>
        <taxon>Eleutherozoa</taxon>
        <taxon>Echinozoa</taxon>
        <taxon>Echinoidea</taxon>
        <taxon>Euechinoidea</taxon>
        <taxon>Echinacea</taxon>
        <taxon>Camarodonta</taxon>
        <taxon>Echinidea</taxon>
        <taxon>Strongylocentrotidae</taxon>
        <taxon>Strongylocentrotus</taxon>
    </lineage>
</organism>
<feature type="region of interest" description="Disordered" evidence="1">
    <location>
        <begin position="76"/>
        <end position="103"/>
    </location>
</feature>
<evidence type="ECO:0000313" key="3">
    <source>
        <dbReference type="Proteomes" id="UP000007110"/>
    </source>
</evidence>
<dbReference type="RefSeq" id="XP_030855699.1">
    <property type="nucleotide sequence ID" value="XM_030999839.1"/>
</dbReference>
<proteinExistence type="predicted"/>
<dbReference type="Proteomes" id="UP000007110">
    <property type="component" value="Unassembled WGS sequence"/>
</dbReference>
<dbReference type="InParanoid" id="A0A7M7PWV2"/>
<accession>A0A7M7PWV2</accession>
<keyword evidence="3" id="KW-1185">Reference proteome</keyword>
<protein>
    <submittedName>
        <fullName evidence="2">Uncharacterized protein</fullName>
    </submittedName>
</protein>
<reference evidence="3" key="1">
    <citation type="submission" date="2015-02" db="EMBL/GenBank/DDBJ databases">
        <title>Genome sequencing for Strongylocentrotus purpuratus.</title>
        <authorList>
            <person name="Murali S."/>
            <person name="Liu Y."/>
            <person name="Vee V."/>
            <person name="English A."/>
            <person name="Wang M."/>
            <person name="Skinner E."/>
            <person name="Han Y."/>
            <person name="Muzny D.M."/>
            <person name="Worley K.C."/>
            <person name="Gibbs R.A."/>
        </authorList>
    </citation>
    <scope>NUCLEOTIDE SEQUENCE</scope>
</reference>
<evidence type="ECO:0000313" key="2">
    <source>
        <dbReference type="EnsemblMetazoa" id="XP_030855699"/>
    </source>
</evidence>
<evidence type="ECO:0000256" key="1">
    <source>
        <dbReference type="SAM" id="MobiDB-lite"/>
    </source>
</evidence>